<evidence type="ECO:0000313" key="2">
    <source>
        <dbReference type="EMBL" id="CUP95821.1"/>
    </source>
</evidence>
<gene>
    <name evidence="2" type="primary">tagE_4</name>
    <name evidence="2" type="ORF">ERS852511_03802</name>
</gene>
<dbReference type="PANTHER" id="PTHR12526:SF627">
    <property type="entry name" value="D-RHAMNOSYLTRANSFERASE WBPZ"/>
    <property type="match status" value="1"/>
</dbReference>
<dbReference type="Proteomes" id="UP000095576">
    <property type="component" value="Unassembled WGS sequence"/>
</dbReference>
<dbReference type="InterPro" id="IPR001296">
    <property type="entry name" value="Glyco_trans_1"/>
</dbReference>
<feature type="domain" description="Glycosyl transferase family 1" evidence="1">
    <location>
        <begin position="220"/>
        <end position="360"/>
    </location>
</feature>
<accession>A0A173RDA7</accession>
<dbReference type="Pfam" id="PF00534">
    <property type="entry name" value="Glycos_transf_1"/>
    <property type="match status" value="1"/>
</dbReference>
<dbReference type="EC" id="2.4.1.52" evidence="2"/>
<dbReference type="AlphaFoldDB" id="A0A173RDA7"/>
<dbReference type="EMBL" id="CZAP01000017">
    <property type="protein sequence ID" value="CUP95821.1"/>
    <property type="molecule type" value="Genomic_DNA"/>
</dbReference>
<protein>
    <submittedName>
        <fullName evidence="2">Glycosyl transferase family protein</fullName>
        <ecNumber evidence="2">2.4.1.52</ecNumber>
    </submittedName>
</protein>
<keyword evidence="2" id="KW-0328">Glycosyltransferase</keyword>
<proteinExistence type="predicted"/>
<dbReference type="SUPFAM" id="SSF53756">
    <property type="entry name" value="UDP-Glycosyltransferase/glycogen phosphorylase"/>
    <property type="match status" value="1"/>
</dbReference>
<dbReference type="RefSeq" id="WP_016267749.1">
    <property type="nucleotide sequence ID" value="NZ_CYYB01000001.1"/>
</dbReference>
<dbReference type="Gene3D" id="3.40.50.2000">
    <property type="entry name" value="Glycogen Phosphorylase B"/>
    <property type="match status" value="2"/>
</dbReference>
<keyword evidence="2" id="KW-0808">Transferase</keyword>
<reference evidence="2 3" key="1">
    <citation type="submission" date="2015-09" db="EMBL/GenBank/DDBJ databases">
        <authorList>
            <consortium name="Pathogen Informatics"/>
        </authorList>
    </citation>
    <scope>NUCLEOTIDE SEQUENCE [LARGE SCALE GENOMIC DNA]</scope>
    <source>
        <strain evidence="2 3">2789STDY5834899</strain>
    </source>
</reference>
<dbReference type="GO" id="GO:0047265">
    <property type="term" value="F:poly(glycerol-phosphate) alpha-glucosyltransferase activity"/>
    <property type="evidence" value="ECO:0007669"/>
    <property type="project" value="UniProtKB-EC"/>
</dbReference>
<organism evidence="2 3">
    <name type="scientific">Bacteroides thetaiotaomicron</name>
    <dbReference type="NCBI Taxonomy" id="818"/>
    <lineage>
        <taxon>Bacteria</taxon>
        <taxon>Pseudomonadati</taxon>
        <taxon>Bacteroidota</taxon>
        <taxon>Bacteroidia</taxon>
        <taxon>Bacteroidales</taxon>
        <taxon>Bacteroidaceae</taxon>
        <taxon>Bacteroides</taxon>
    </lineage>
</organism>
<evidence type="ECO:0000313" key="3">
    <source>
        <dbReference type="Proteomes" id="UP000095576"/>
    </source>
</evidence>
<evidence type="ECO:0000259" key="1">
    <source>
        <dbReference type="Pfam" id="PF00534"/>
    </source>
</evidence>
<name>A0A173RDA7_BACT4</name>
<sequence length="395" mass="45952">MTKICFYCDSIFSFGGVQRVLAVIAKALSVNYEITILTHDKPEQEDRSLYELGQTNIRFRYISLPNISRWEYLPCKTYSFLYKKKILPQTPITSQWYGHSSFPRSQRKVLIHELNSENYDMIISVHAFLSLRLASIRHQLNAKKVIGWMHNSFDAFFNTPKVFLYEQKNQFRHEMHKLDGIVVLTHYDRERYEQELQLFPKAIHNPLPLTPDGEGCLSYKRFLAVGRMSTPAKGFDILIEAFALFARDNKEWTLEIVGEGSGESTLRELIDRYKLNNRITISPFTKQIQKHYASSSVYVLSSRWEGFGLVLPEAMSHRLPIICSDLPIIKELFEKEKNHFTFPNEDIKELAKCMTKMAELTPDQWNEMGDISLKVAASMTVPAIIEQWNEFLETV</sequence>
<dbReference type="PANTHER" id="PTHR12526">
    <property type="entry name" value="GLYCOSYLTRANSFERASE"/>
    <property type="match status" value="1"/>
</dbReference>